<feature type="domain" description="Histidine kinase" evidence="9">
    <location>
        <begin position="383"/>
        <end position="589"/>
    </location>
</feature>
<dbReference type="InterPro" id="IPR003660">
    <property type="entry name" value="HAMP_dom"/>
</dbReference>
<keyword evidence="8" id="KW-0472">Membrane</keyword>
<evidence type="ECO:0000256" key="4">
    <source>
        <dbReference type="ARBA" id="ARBA00022553"/>
    </source>
</evidence>
<keyword evidence="5" id="KW-0808">Transferase</keyword>
<keyword evidence="12" id="KW-1185">Reference proteome</keyword>
<dbReference type="SMART" id="SM00388">
    <property type="entry name" value="HisKA"/>
    <property type="match status" value="1"/>
</dbReference>
<proteinExistence type="predicted"/>
<dbReference type="AlphaFoldDB" id="A0A6M2BVJ3"/>
<evidence type="ECO:0000256" key="1">
    <source>
        <dbReference type="ARBA" id="ARBA00000085"/>
    </source>
</evidence>
<evidence type="ECO:0000313" key="12">
    <source>
        <dbReference type="Proteomes" id="UP000472676"/>
    </source>
</evidence>
<keyword evidence="8" id="KW-1133">Transmembrane helix</keyword>
<dbReference type="SMART" id="SM00387">
    <property type="entry name" value="HATPase_c"/>
    <property type="match status" value="1"/>
</dbReference>
<dbReference type="InterPro" id="IPR050736">
    <property type="entry name" value="Sensor_HK_Regulatory"/>
</dbReference>
<dbReference type="Gene3D" id="1.10.287.130">
    <property type="match status" value="1"/>
</dbReference>
<evidence type="ECO:0000313" key="11">
    <source>
        <dbReference type="EMBL" id="NGY05977.1"/>
    </source>
</evidence>
<feature type="domain" description="HAMP" evidence="10">
    <location>
        <begin position="315"/>
        <end position="366"/>
    </location>
</feature>
<keyword evidence="6 11" id="KW-0418">Kinase</keyword>
<dbReference type="SUPFAM" id="SSF47384">
    <property type="entry name" value="Homodimeric domain of signal transducing histidine kinase"/>
    <property type="match status" value="1"/>
</dbReference>
<dbReference type="PROSITE" id="PS50885">
    <property type="entry name" value="HAMP"/>
    <property type="match status" value="1"/>
</dbReference>
<evidence type="ECO:0000256" key="5">
    <source>
        <dbReference type="ARBA" id="ARBA00022679"/>
    </source>
</evidence>
<dbReference type="PROSITE" id="PS50109">
    <property type="entry name" value="HIS_KIN"/>
    <property type="match status" value="1"/>
</dbReference>
<dbReference type="EMBL" id="JAAMOW010000007">
    <property type="protein sequence ID" value="NGY05977.1"/>
    <property type="molecule type" value="Genomic_DNA"/>
</dbReference>
<evidence type="ECO:0000256" key="3">
    <source>
        <dbReference type="ARBA" id="ARBA00012438"/>
    </source>
</evidence>
<evidence type="ECO:0000256" key="7">
    <source>
        <dbReference type="ARBA" id="ARBA00023012"/>
    </source>
</evidence>
<feature type="transmembrane region" description="Helical" evidence="8">
    <location>
        <begin position="291"/>
        <end position="313"/>
    </location>
</feature>
<name>A0A6M2BVJ3_9GAMM</name>
<dbReference type="CDD" id="cd00082">
    <property type="entry name" value="HisKA"/>
    <property type="match status" value="1"/>
</dbReference>
<evidence type="ECO:0000256" key="6">
    <source>
        <dbReference type="ARBA" id="ARBA00022777"/>
    </source>
</evidence>
<dbReference type="EC" id="2.7.13.3" evidence="3"/>
<dbReference type="GO" id="GO:0000155">
    <property type="term" value="F:phosphorelay sensor kinase activity"/>
    <property type="evidence" value="ECO:0007669"/>
    <property type="project" value="InterPro"/>
</dbReference>
<dbReference type="InterPro" id="IPR003594">
    <property type="entry name" value="HATPase_dom"/>
</dbReference>
<protein>
    <recommendedName>
        <fullName evidence="3">histidine kinase</fullName>
        <ecNumber evidence="3">2.7.13.3</ecNumber>
    </recommendedName>
</protein>
<dbReference type="GO" id="GO:0016020">
    <property type="term" value="C:membrane"/>
    <property type="evidence" value="ECO:0007669"/>
    <property type="project" value="UniProtKB-SubCell"/>
</dbReference>
<dbReference type="InterPro" id="IPR003661">
    <property type="entry name" value="HisK_dim/P_dom"/>
</dbReference>
<accession>A0A6M2BVJ3</accession>
<organism evidence="11 12">
    <name type="scientific">Solimonas terrae</name>
    <dbReference type="NCBI Taxonomy" id="1396819"/>
    <lineage>
        <taxon>Bacteria</taxon>
        <taxon>Pseudomonadati</taxon>
        <taxon>Pseudomonadota</taxon>
        <taxon>Gammaproteobacteria</taxon>
        <taxon>Nevskiales</taxon>
        <taxon>Nevskiaceae</taxon>
        <taxon>Solimonas</taxon>
    </lineage>
</organism>
<dbReference type="InterPro" id="IPR004358">
    <property type="entry name" value="Sig_transdc_His_kin-like_C"/>
</dbReference>
<dbReference type="PRINTS" id="PR00344">
    <property type="entry name" value="BCTRLSENSOR"/>
</dbReference>
<dbReference type="PANTHER" id="PTHR43711">
    <property type="entry name" value="TWO-COMPONENT HISTIDINE KINASE"/>
    <property type="match status" value="1"/>
</dbReference>
<sequence>MHRIRRVTIRSILLVAFLTVGLSPAIVLTALSSSRTQATMRAEIEQSLSSQAAVAASDLDKQVFERLQNAVTWEHLEVMQDLHIGDVDKRLSTFLANMRQRYGGVYLALHAVDLQGRIVASSQPAAIGTAFVARSAWQQADLQGDIVTVEAPHRDASGAEVLVLRLPIASQFTEGSLGQLVLVIDWRLAARELDAGTHDSRAVAVVDREGRIVAVSRNLRARVDAGVSRIAPDWIAGGGRLAQERDGAPLVDGRVIVSQMRAPGRGAFAGFGWTTLVLESSDAALAPVRKMALAFLGLLLVAAIATIVLAFAVSSRIARPIVALTDYVRGFMREQRAPEPPPASGEVGELTHAFTRMVDDLEASRQTLVRASQLAAIGEFAAMMAHEIRTPLGILRSSAQMLQRDDTIGGESRELIGFVDSETQRLNRLVNNLLDRARVRAPQRAPENVDALIARCVAMLATQAARQGVTIEHLPAENPIVDADAGQITQVLLNLLLNALHVLADGGRILVAARGDDDTLILELADNGPGITAADRQRIFEPFVYRREGGLGLGLAVVKQIVNAHGGDIVVDTAELGGALFRIRLPRRAPAA</sequence>
<gene>
    <name evidence="11" type="ORF">G7Y85_14475</name>
</gene>
<comment type="caution">
    <text evidence="11">The sequence shown here is derived from an EMBL/GenBank/DDBJ whole genome shotgun (WGS) entry which is preliminary data.</text>
</comment>
<keyword evidence="4" id="KW-0597">Phosphoprotein</keyword>
<evidence type="ECO:0000259" key="9">
    <source>
        <dbReference type="PROSITE" id="PS50109"/>
    </source>
</evidence>
<dbReference type="Gene3D" id="6.10.340.10">
    <property type="match status" value="1"/>
</dbReference>
<dbReference type="Proteomes" id="UP000472676">
    <property type="component" value="Unassembled WGS sequence"/>
</dbReference>
<dbReference type="InterPro" id="IPR005467">
    <property type="entry name" value="His_kinase_dom"/>
</dbReference>
<keyword evidence="8" id="KW-0812">Transmembrane</keyword>
<evidence type="ECO:0000259" key="10">
    <source>
        <dbReference type="PROSITE" id="PS50885"/>
    </source>
</evidence>
<dbReference type="Pfam" id="PF02518">
    <property type="entry name" value="HATPase_c"/>
    <property type="match status" value="1"/>
</dbReference>
<dbReference type="InterPro" id="IPR036890">
    <property type="entry name" value="HATPase_C_sf"/>
</dbReference>
<reference evidence="11 12" key="1">
    <citation type="journal article" date="2014" name="Int. J. Syst. Evol. Microbiol.">
        <title>Solimonas terrae sp. nov., isolated from soil.</title>
        <authorList>
            <person name="Kim S.J."/>
            <person name="Moon J.Y."/>
            <person name="Weon H.Y."/>
            <person name="Ahn J.H."/>
            <person name="Chen W.M."/>
            <person name="Kwon S.W."/>
        </authorList>
    </citation>
    <scope>NUCLEOTIDE SEQUENCE [LARGE SCALE GENOMIC DNA]</scope>
    <source>
        <strain evidence="11 12">KIS83-12</strain>
    </source>
</reference>
<dbReference type="Pfam" id="PF00512">
    <property type="entry name" value="HisKA"/>
    <property type="match status" value="1"/>
</dbReference>
<evidence type="ECO:0000256" key="2">
    <source>
        <dbReference type="ARBA" id="ARBA00004370"/>
    </source>
</evidence>
<comment type="subcellular location">
    <subcellularLocation>
        <location evidence="2">Membrane</location>
    </subcellularLocation>
</comment>
<keyword evidence="7" id="KW-0902">Two-component regulatory system</keyword>
<dbReference type="InterPro" id="IPR036097">
    <property type="entry name" value="HisK_dim/P_sf"/>
</dbReference>
<evidence type="ECO:0000256" key="8">
    <source>
        <dbReference type="SAM" id="Phobius"/>
    </source>
</evidence>
<comment type="catalytic activity">
    <reaction evidence="1">
        <text>ATP + protein L-histidine = ADP + protein N-phospho-L-histidine.</text>
        <dbReference type="EC" id="2.7.13.3"/>
    </reaction>
</comment>
<dbReference type="SUPFAM" id="SSF55874">
    <property type="entry name" value="ATPase domain of HSP90 chaperone/DNA topoisomerase II/histidine kinase"/>
    <property type="match status" value="1"/>
</dbReference>
<dbReference type="PANTHER" id="PTHR43711:SF1">
    <property type="entry name" value="HISTIDINE KINASE 1"/>
    <property type="match status" value="1"/>
</dbReference>
<dbReference type="Gene3D" id="3.30.565.10">
    <property type="entry name" value="Histidine kinase-like ATPase, C-terminal domain"/>
    <property type="match status" value="1"/>
</dbReference>